<dbReference type="EMBL" id="FP565809">
    <property type="protein sequence ID" value="CBH21376.1"/>
    <property type="molecule type" value="Genomic_DNA"/>
</dbReference>
<gene>
    <name evidence="7" type="ordered locus">CLOST_1256</name>
</gene>
<keyword evidence="1" id="KW-0547">Nucleotide-binding</keyword>
<dbReference type="InterPro" id="IPR004589">
    <property type="entry name" value="DNA_helicase_ATP-dep_RecQ"/>
</dbReference>
<dbReference type="GO" id="GO:0006281">
    <property type="term" value="P:DNA repair"/>
    <property type="evidence" value="ECO:0007669"/>
    <property type="project" value="TreeGrafter"/>
</dbReference>
<dbReference type="HOGENOM" id="CLU_003814_0_0_9"/>
<dbReference type="Gene3D" id="3.40.960.10">
    <property type="entry name" value="VSR Endonuclease"/>
    <property type="match status" value="1"/>
</dbReference>
<dbReference type="Pfam" id="PF00271">
    <property type="entry name" value="Helicase_C"/>
    <property type="match status" value="1"/>
</dbReference>
<dbReference type="STRING" id="1511.CLOST_1256"/>
<evidence type="ECO:0000259" key="6">
    <source>
        <dbReference type="PROSITE" id="PS51194"/>
    </source>
</evidence>
<accession>E3PY61</accession>
<evidence type="ECO:0000313" key="7">
    <source>
        <dbReference type="EMBL" id="CBH21376.1"/>
    </source>
</evidence>
<name>E3PY61_ACESD</name>
<dbReference type="eggNOG" id="COG0514">
    <property type="taxonomic scope" value="Bacteria"/>
</dbReference>
<sequence length="1000" mass="118043">MNQQVDFYLEQAKLVIEIDGQSHKTDNKTRINDKQRDLYLAKNGIKTIRIDAKDIKRKTEILLKKIHEIKNHLSSHEEKLYKYKFFLELQKDINTFRNYESILKYTAIIRFQILILSLLEKDMLKLNDKNWILNIIERDIKDFEELALNDLFIWLEHLCKLNKLEFNRPIIKIYKSTNEKLVLNKKAINIDFSLFKRWTDENDIDEIERNKIYVRSDYFDENNYFKVSTDKPIKYPLEIGGSSGDLKSLKFILKNIFGFDNFNDGQLPVVVNSLKGEDTLGLLPTGGGKSLIYQFVGLLQPCISFIVVPIKSLMKDQRDGLDKKSIHNTNFINSSQNASEKNKIQNELGSEKYQFVWISPERFQTEEFRLKLQKISNFSNFGLAVIDEVHCLSEWGHDFRTSYLNLAKTIKEYCKGTRILGLTATASVNVLKDIMVEFDIPKENVKTKLSFTREELNFHIINDDGKNKRGKYNELIKLFKKLIHEKNDNKGSGLIFTQFVNNGLLGCFELSESLKKEFKIDVQWYSGSIPKGLKYEMRMDKFQEHQEQVQERFINDEFDWLVATKSFGMGIDKPNIRNTIHFGIPSSLESLYQEAGRAGRDKQKADCYILLSEEFKGKDYFDDIFTGIPKIEDISSKLEEHKYNSRDVFNSLFLFTSSAKDIKDEFNIIRHIFHSFAKPNYEVSISGVEDILKNKKGSEDKFLLKKSDLEKAIYKLSIIGIVKDWIIESWDEHHPQIKVTFEDYSQESIETSLIKYVNKYDKEFNFKNSNKVSSNKYFQIYKRENYSHINKMIHILLEWQYENILYHRLQSIYTVYTQCSKNQSKEEFKAYMEQYFKFDEGVFKFDYISEDPENKDLWFSLIFNEKNEILKKEELEKLDISLRRFLESFKNNTGLNFLSGIIKLLNDDYLNVDGKTRLESSFEEIQNFPEKEKDEIYEKCILISKHLDNKNKNYISELLHLKLNKNPIKTYKAINDEYSLSEVLKESTKRIRAIEGERLW</sequence>
<dbReference type="SMART" id="SM00487">
    <property type="entry name" value="DEXDc"/>
    <property type="match status" value="1"/>
</dbReference>
<dbReference type="NCBIfam" id="TIGR00614">
    <property type="entry name" value="recQ_fam"/>
    <property type="match status" value="1"/>
</dbReference>
<feature type="domain" description="Helicase C-terminal" evidence="6">
    <location>
        <begin position="474"/>
        <end position="649"/>
    </location>
</feature>
<protein>
    <recommendedName>
        <fullName evidence="9">ATP-dependent DNA helicase RecQ</fullName>
    </recommendedName>
</protein>
<dbReference type="GO" id="GO:0005737">
    <property type="term" value="C:cytoplasm"/>
    <property type="evidence" value="ECO:0007669"/>
    <property type="project" value="TreeGrafter"/>
</dbReference>
<keyword evidence="3" id="KW-0347">Helicase</keyword>
<dbReference type="GO" id="GO:0016787">
    <property type="term" value="F:hydrolase activity"/>
    <property type="evidence" value="ECO:0007669"/>
    <property type="project" value="UniProtKB-KW"/>
</dbReference>
<evidence type="ECO:0000313" key="8">
    <source>
        <dbReference type="Proteomes" id="UP000007041"/>
    </source>
</evidence>
<dbReference type="PROSITE" id="PS51194">
    <property type="entry name" value="HELICASE_CTER"/>
    <property type="match status" value="1"/>
</dbReference>
<keyword evidence="4" id="KW-0067">ATP-binding</keyword>
<dbReference type="GO" id="GO:0009378">
    <property type="term" value="F:four-way junction helicase activity"/>
    <property type="evidence" value="ECO:0007669"/>
    <property type="project" value="TreeGrafter"/>
</dbReference>
<keyword evidence="8" id="KW-1185">Reference proteome</keyword>
<dbReference type="Gene3D" id="3.40.50.300">
    <property type="entry name" value="P-loop containing nucleotide triphosphate hydrolases"/>
    <property type="match status" value="2"/>
</dbReference>
<dbReference type="GO" id="GO:0043590">
    <property type="term" value="C:bacterial nucleoid"/>
    <property type="evidence" value="ECO:0007669"/>
    <property type="project" value="TreeGrafter"/>
</dbReference>
<dbReference type="InterPro" id="IPR014001">
    <property type="entry name" value="Helicase_ATP-bd"/>
</dbReference>
<dbReference type="SUPFAM" id="SSF52540">
    <property type="entry name" value="P-loop containing nucleoside triphosphate hydrolases"/>
    <property type="match status" value="1"/>
</dbReference>
<dbReference type="SMART" id="SM00490">
    <property type="entry name" value="HELICc"/>
    <property type="match status" value="1"/>
</dbReference>
<dbReference type="KEGG" id="cst:CLOST_1256"/>
<proteinExistence type="predicted"/>
<dbReference type="GO" id="GO:0030894">
    <property type="term" value="C:replisome"/>
    <property type="evidence" value="ECO:0007669"/>
    <property type="project" value="TreeGrafter"/>
</dbReference>
<dbReference type="PANTHER" id="PTHR13710:SF84">
    <property type="entry name" value="ATP-DEPENDENT DNA HELICASE RECS-RELATED"/>
    <property type="match status" value="1"/>
</dbReference>
<dbReference type="InterPro" id="IPR027417">
    <property type="entry name" value="P-loop_NTPase"/>
</dbReference>
<dbReference type="InterPro" id="IPR011545">
    <property type="entry name" value="DEAD/DEAH_box_helicase_dom"/>
</dbReference>
<dbReference type="GO" id="GO:0005524">
    <property type="term" value="F:ATP binding"/>
    <property type="evidence" value="ECO:0007669"/>
    <property type="project" value="UniProtKB-KW"/>
</dbReference>
<organism evidence="7 8">
    <name type="scientific">Acetoanaerobium sticklandii (strain ATCC 12662 / DSM 519 / JCM 1433 / CCUG 9281 / NCIMB 10654 / HF)</name>
    <name type="common">Clostridium sticklandii</name>
    <dbReference type="NCBI Taxonomy" id="499177"/>
    <lineage>
        <taxon>Bacteria</taxon>
        <taxon>Bacillati</taxon>
        <taxon>Bacillota</taxon>
        <taxon>Clostridia</taxon>
        <taxon>Peptostreptococcales</taxon>
        <taxon>Filifactoraceae</taxon>
        <taxon>Acetoanaerobium</taxon>
    </lineage>
</organism>
<evidence type="ECO:0000256" key="4">
    <source>
        <dbReference type="ARBA" id="ARBA00022840"/>
    </source>
</evidence>
<dbReference type="InterPro" id="IPR001650">
    <property type="entry name" value="Helicase_C-like"/>
</dbReference>
<keyword evidence="2" id="KW-0378">Hydrolase</keyword>
<dbReference type="CDD" id="cd17920">
    <property type="entry name" value="DEXHc_RecQ"/>
    <property type="match status" value="1"/>
</dbReference>
<evidence type="ECO:0000256" key="3">
    <source>
        <dbReference type="ARBA" id="ARBA00022806"/>
    </source>
</evidence>
<dbReference type="GO" id="GO:0043138">
    <property type="term" value="F:3'-5' DNA helicase activity"/>
    <property type="evidence" value="ECO:0007669"/>
    <property type="project" value="TreeGrafter"/>
</dbReference>
<dbReference type="PROSITE" id="PS51192">
    <property type="entry name" value="HELICASE_ATP_BIND_1"/>
    <property type="match status" value="1"/>
</dbReference>
<dbReference type="AlphaFoldDB" id="E3PY61"/>
<dbReference type="PANTHER" id="PTHR13710">
    <property type="entry name" value="DNA HELICASE RECQ FAMILY MEMBER"/>
    <property type="match status" value="1"/>
</dbReference>
<dbReference type="Pfam" id="PF04480">
    <property type="entry name" value="DUF559"/>
    <property type="match status" value="1"/>
</dbReference>
<evidence type="ECO:0000259" key="5">
    <source>
        <dbReference type="PROSITE" id="PS51192"/>
    </source>
</evidence>
<dbReference type="Proteomes" id="UP000007041">
    <property type="component" value="Chromosome"/>
</dbReference>
<dbReference type="InterPro" id="IPR007569">
    <property type="entry name" value="DUF559"/>
</dbReference>
<reference evidence="8" key="1">
    <citation type="journal article" date="2010" name="BMC Genomics">
        <title>Clostridium sticklandii, a specialist in amino acid degradation:revisiting its metabolism through its genome sequence.</title>
        <authorList>
            <person name="Fonknechten N."/>
            <person name="Chaussonnerie S."/>
            <person name="Tricot S."/>
            <person name="Lajus A."/>
            <person name="Andreesen J.R."/>
            <person name="Perchat N."/>
            <person name="Pelletier E."/>
            <person name="Gouyvenoux M."/>
            <person name="Barbe V."/>
            <person name="Salanoubat M."/>
            <person name="Le Paslier D."/>
            <person name="Weissenbach J."/>
            <person name="Cohen G.N."/>
            <person name="Kreimeyer A."/>
        </authorList>
    </citation>
    <scope>NUCLEOTIDE SEQUENCE [LARGE SCALE GENOMIC DNA]</scope>
    <source>
        <strain evidence="8">ATCC 12662 / DSM 519 / JCM 1433 / CCUG 9281 / NCIMB 10654 / HF</strain>
    </source>
</reference>
<evidence type="ECO:0000256" key="1">
    <source>
        <dbReference type="ARBA" id="ARBA00022741"/>
    </source>
</evidence>
<evidence type="ECO:0000256" key="2">
    <source>
        <dbReference type="ARBA" id="ARBA00022801"/>
    </source>
</evidence>
<feature type="domain" description="Helicase ATP-binding" evidence="5">
    <location>
        <begin position="270"/>
        <end position="444"/>
    </location>
</feature>
<evidence type="ECO:0008006" key="9">
    <source>
        <dbReference type="Google" id="ProtNLM"/>
    </source>
</evidence>
<dbReference type="Pfam" id="PF00270">
    <property type="entry name" value="DEAD"/>
    <property type="match status" value="1"/>
</dbReference>
<dbReference type="GO" id="GO:0003676">
    <property type="term" value="F:nucleic acid binding"/>
    <property type="evidence" value="ECO:0007669"/>
    <property type="project" value="InterPro"/>
</dbReference>
<dbReference type="GO" id="GO:0006310">
    <property type="term" value="P:DNA recombination"/>
    <property type="evidence" value="ECO:0007669"/>
    <property type="project" value="InterPro"/>
</dbReference>
<dbReference type="BioCyc" id="CSTI499177:GJE9-1304-MONOMER"/>